<evidence type="ECO:0000313" key="7">
    <source>
        <dbReference type="EMBL" id="OYN89435.1"/>
    </source>
</evidence>
<keyword evidence="4" id="KW-0804">Transcription</keyword>
<keyword evidence="3 5" id="KW-0238">DNA-binding</keyword>
<dbReference type="Proteomes" id="UP000216300">
    <property type="component" value="Unassembled WGS sequence"/>
</dbReference>
<feature type="domain" description="HTH tetR-type" evidence="6">
    <location>
        <begin position="6"/>
        <end position="66"/>
    </location>
</feature>
<dbReference type="GO" id="GO:0003677">
    <property type="term" value="F:DNA binding"/>
    <property type="evidence" value="ECO:0007669"/>
    <property type="project" value="UniProtKB-UniRule"/>
</dbReference>
<evidence type="ECO:0000256" key="4">
    <source>
        <dbReference type="ARBA" id="ARBA00023163"/>
    </source>
</evidence>
<evidence type="ECO:0000256" key="2">
    <source>
        <dbReference type="ARBA" id="ARBA00023015"/>
    </source>
</evidence>
<organism evidence="7 8">
    <name type="scientific">Parenemella sanctibonifatiensis</name>
    <dbReference type="NCBI Taxonomy" id="2016505"/>
    <lineage>
        <taxon>Bacteria</taxon>
        <taxon>Bacillati</taxon>
        <taxon>Actinomycetota</taxon>
        <taxon>Actinomycetes</taxon>
        <taxon>Propionibacteriales</taxon>
        <taxon>Propionibacteriaceae</taxon>
        <taxon>Parenemella</taxon>
    </lineage>
</organism>
<evidence type="ECO:0000256" key="1">
    <source>
        <dbReference type="ARBA" id="ARBA00022491"/>
    </source>
</evidence>
<dbReference type="EMBL" id="NMVJ01000009">
    <property type="protein sequence ID" value="OYN89435.1"/>
    <property type="molecule type" value="Genomic_DNA"/>
</dbReference>
<dbReference type="RefSeq" id="WP_094455173.1">
    <property type="nucleotide sequence ID" value="NZ_NMVJ01000009.1"/>
</dbReference>
<dbReference type="PROSITE" id="PS50977">
    <property type="entry name" value="HTH_TETR_2"/>
    <property type="match status" value="1"/>
</dbReference>
<keyword evidence="1" id="KW-0678">Repressor</keyword>
<reference evidence="7 8" key="1">
    <citation type="submission" date="2017-07" db="EMBL/GenBank/DDBJ databases">
        <title>Draft whole genome sequences of clinical Proprionibacteriaceae strains.</title>
        <authorList>
            <person name="Bernier A.-M."/>
            <person name="Bernard K."/>
            <person name="Domingo M.-C."/>
        </authorList>
    </citation>
    <scope>NUCLEOTIDE SEQUENCE [LARGE SCALE GENOMIC DNA]</scope>
    <source>
        <strain evidence="7 8">NML 150081</strain>
    </source>
</reference>
<comment type="caution">
    <text evidence="7">The sequence shown here is derived from an EMBL/GenBank/DDBJ whole genome shotgun (WGS) entry which is preliminary data.</text>
</comment>
<protein>
    <submittedName>
        <fullName evidence="7">TetR family transcriptional regulator</fullName>
    </submittedName>
</protein>
<dbReference type="InterPro" id="IPR036271">
    <property type="entry name" value="Tet_transcr_reg_TetR-rel_C_sf"/>
</dbReference>
<gene>
    <name evidence="7" type="ORF">CGZ91_11115</name>
</gene>
<accession>A0A255EIJ5</accession>
<proteinExistence type="predicted"/>
<dbReference type="InterPro" id="IPR001647">
    <property type="entry name" value="HTH_TetR"/>
</dbReference>
<evidence type="ECO:0000259" key="6">
    <source>
        <dbReference type="PROSITE" id="PS50977"/>
    </source>
</evidence>
<dbReference type="PANTHER" id="PTHR47506">
    <property type="entry name" value="TRANSCRIPTIONAL REGULATORY PROTEIN"/>
    <property type="match status" value="1"/>
</dbReference>
<dbReference type="Pfam" id="PF00440">
    <property type="entry name" value="TetR_N"/>
    <property type="match status" value="1"/>
</dbReference>
<keyword evidence="8" id="KW-1185">Reference proteome</keyword>
<evidence type="ECO:0000256" key="3">
    <source>
        <dbReference type="ARBA" id="ARBA00023125"/>
    </source>
</evidence>
<evidence type="ECO:0000256" key="5">
    <source>
        <dbReference type="PROSITE-ProRule" id="PRU00335"/>
    </source>
</evidence>
<dbReference type="InterPro" id="IPR039538">
    <property type="entry name" value="BetI_C"/>
</dbReference>
<sequence length="195" mass="20802">MPRPRGIDDDVLLDHVAATITDSGVAGLTLQSVADRAGVSAATLINRFGSKRGMLVALDRRWAESVDAEVDHALTAESDPVRRVRATALVWIGDLEAPAVLANVLSGLAADLLDTELRELLAAGWGALRRRLTELVADCHRAGRLVGSPPAEQAARMLFALAEGTRLAWSVQPEGSLRARAEADLDALLAGWDQR</sequence>
<feature type="DNA-binding region" description="H-T-H motif" evidence="5">
    <location>
        <begin position="29"/>
        <end position="48"/>
    </location>
</feature>
<dbReference type="AlphaFoldDB" id="A0A255EIJ5"/>
<dbReference type="SUPFAM" id="SSF48498">
    <property type="entry name" value="Tetracyclin repressor-like, C-terminal domain"/>
    <property type="match status" value="1"/>
</dbReference>
<dbReference type="OrthoDB" id="9805134at2"/>
<dbReference type="Pfam" id="PF13977">
    <property type="entry name" value="TetR_C_6"/>
    <property type="match status" value="1"/>
</dbReference>
<keyword evidence="2" id="KW-0805">Transcription regulation</keyword>
<dbReference type="Gene3D" id="1.10.357.10">
    <property type="entry name" value="Tetracycline Repressor, domain 2"/>
    <property type="match status" value="1"/>
</dbReference>
<evidence type="ECO:0000313" key="8">
    <source>
        <dbReference type="Proteomes" id="UP000216300"/>
    </source>
</evidence>
<dbReference type="SUPFAM" id="SSF46689">
    <property type="entry name" value="Homeodomain-like"/>
    <property type="match status" value="1"/>
</dbReference>
<name>A0A255EIJ5_9ACTN</name>
<dbReference type="InterPro" id="IPR009057">
    <property type="entry name" value="Homeodomain-like_sf"/>
</dbReference>
<dbReference type="PANTHER" id="PTHR47506:SF6">
    <property type="entry name" value="HTH-TYPE TRANSCRIPTIONAL REPRESSOR NEMR"/>
    <property type="match status" value="1"/>
</dbReference>